<dbReference type="GO" id="GO:0008360">
    <property type="term" value="P:regulation of cell shape"/>
    <property type="evidence" value="ECO:0007669"/>
    <property type="project" value="UniProtKB-KW"/>
</dbReference>
<name>A0A1B4XQI0_ENTFL</name>
<sequence length="402" mass="44445">MPNKVKKRHLLDYSIFIPYLILSIVGLIMVYSSTSALQVMKGFSPTSFVINQVAFWVVGLVAMFFIYKMKTSVFQNRSFIMFAIAVITVMVLAVRIPGIGKEINGARGWIEIGGFSMQPAEYLKIMVVWYLSYILARRQKTINGGMDQFKQAAGRPLMLVFVLIALVAIQPDFGNAAILTLITIVMVLASGINYMYTYLVGGLGILGSITAIQLLIMSKGKIFPARYQYIYNRFAVFKNPFLDERNLGHQLANSYYAISNGGWFGKGLGNSVQKKGFLPEAHTDFIFAITLEELGIIGGLAILGLLMFMIARIILVGVRSKKPFNSLMCIGIGTMLLIQVFINVGGITGIIPLTGITFPFLSQGGNSLLIISIAVAFVLNISADETRQKLENEYYLSLEQNQ</sequence>
<evidence type="ECO:0000256" key="2">
    <source>
        <dbReference type="ARBA" id="ARBA00022676"/>
    </source>
</evidence>
<dbReference type="Pfam" id="PF01098">
    <property type="entry name" value="FTSW_RODA_SPOVE"/>
    <property type="match status" value="1"/>
</dbReference>
<reference evidence="23 31" key="4">
    <citation type="submission" date="2019-02" db="EMBL/GenBank/DDBJ databases">
        <title>From farm to fork: dissemination of Tn554::fexA-optrA in linezolid-resistant Enterococcus faecalis clones from chicken feces and meat in Tunisia.</title>
        <authorList>
            <person name="Tedim A.P."/>
            <person name="Elghaieb H."/>
            <person name="Abbassi M.S."/>
            <person name="Novais C."/>
            <person name="Hassen A."/>
            <person name="Peixe L."/>
            <person name="Freitas A.R."/>
        </authorList>
    </citation>
    <scope>NUCLEOTIDE SEQUENCE [LARGE SCALE GENOMIC DNA]</scope>
    <source>
        <strain evidence="23 31">728T</strain>
    </source>
</reference>
<evidence type="ECO:0000313" key="22">
    <source>
        <dbReference type="EMBL" id="ROY51237.1"/>
    </source>
</evidence>
<feature type="transmembrane region" description="Helical" evidence="17">
    <location>
        <begin position="79"/>
        <end position="99"/>
    </location>
</feature>
<feature type="transmembrane region" description="Helical" evidence="17">
    <location>
        <begin position="43"/>
        <end position="67"/>
    </location>
</feature>
<reference evidence="18" key="9">
    <citation type="submission" date="2023-03" db="EMBL/GenBank/DDBJ databases">
        <authorList>
            <person name="Zajac M."/>
            <person name="Kwit R."/>
            <person name="Wasyl D."/>
        </authorList>
    </citation>
    <scope>NUCLEOTIDE SEQUENCE</scope>
    <source>
        <strain evidence="18">691B_2</strain>
    </source>
</reference>
<dbReference type="PROSITE" id="PS00428">
    <property type="entry name" value="FTSW_RODA_SPOVE"/>
    <property type="match status" value="1"/>
</dbReference>
<feature type="transmembrane region" description="Helical" evidence="17">
    <location>
        <begin position="12"/>
        <end position="31"/>
    </location>
</feature>
<dbReference type="Proteomes" id="UP001221642">
    <property type="component" value="Chromosome"/>
</dbReference>
<dbReference type="PANTHER" id="PTHR30474">
    <property type="entry name" value="CELL CYCLE PROTEIN"/>
    <property type="match status" value="1"/>
</dbReference>
<dbReference type="EMBL" id="PZZH01000001">
    <property type="protein sequence ID" value="PTN78455.1"/>
    <property type="molecule type" value="Genomic_DNA"/>
</dbReference>
<evidence type="ECO:0000256" key="14">
    <source>
        <dbReference type="ARBA" id="ARBA00044770"/>
    </source>
</evidence>
<dbReference type="EMBL" id="SEWT01000002">
    <property type="protein sequence ID" value="RYU34806.1"/>
    <property type="molecule type" value="Genomic_DNA"/>
</dbReference>
<evidence type="ECO:0000256" key="11">
    <source>
        <dbReference type="ARBA" id="ARBA00038053"/>
    </source>
</evidence>
<evidence type="ECO:0000313" key="26">
    <source>
        <dbReference type="EMBL" id="WER41934.1"/>
    </source>
</evidence>
<feature type="transmembrane region" description="Helical" evidence="17">
    <location>
        <begin position="157"/>
        <end position="189"/>
    </location>
</feature>
<dbReference type="GO" id="GO:0051301">
    <property type="term" value="P:cell division"/>
    <property type="evidence" value="ECO:0007669"/>
    <property type="project" value="UniProtKB-KW"/>
</dbReference>
<accession>A0A1B4XQI0</accession>
<dbReference type="GO" id="GO:0008955">
    <property type="term" value="F:peptidoglycan glycosyltransferase activity"/>
    <property type="evidence" value="ECO:0007669"/>
    <property type="project" value="UniProtKB-EC"/>
</dbReference>
<reference evidence="26 34" key="8">
    <citation type="submission" date="2023-03" db="EMBL/GenBank/DDBJ databases">
        <title>Complete genome sequence of an Enterococcus faecalis urinary isolate.</title>
        <authorList>
            <person name="Brauer A.L."/>
            <person name="Armbruster C.E."/>
        </authorList>
    </citation>
    <scope>NUCLEOTIDE SEQUENCE [LARGE SCALE GENOMIC DNA]</scope>
    <source>
        <strain evidence="26 34">3143</strain>
    </source>
</reference>
<dbReference type="EMBL" id="JAREWH010000009">
    <property type="protein sequence ID" value="MDN3192871.1"/>
    <property type="molecule type" value="Genomic_DNA"/>
</dbReference>
<keyword evidence="24" id="KW-0131">Cell cycle</keyword>
<evidence type="ECO:0000313" key="23">
    <source>
        <dbReference type="EMBL" id="RYU34806.1"/>
    </source>
</evidence>
<dbReference type="EMBL" id="UGIX01000001">
    <property type="protein sequence ID" value="STP64990.1"/>
    <property type="molecule type" value="Genomic_DNA"/>
</dbReference>
<evidence type="ECO:0000313" key="19">
    <source>
        <dbReference type="EMBL" id="MXS52250.1"/>
    </source>
</evidence>
<dbReference type="Proteomes" id="UP000292223">
    <property type="component" value="Unassembled WGS sequence"/>
</dbReference>
<feature type="transmembrane region" description="Helical" evidence="17">
    <location>
        <begin position="294"/>
        <end position="318"/>
    </location>
</feature>
<evidence type="ECO:0000256" key="12">
    <source>
        <dbReference type="ARBA" id="ARBA00041185"/>
    </source>
</evidence>
<keyword evidence="24" id="KW-0132">Cell division</keyword>
<keyword evidence="4 17" id="KW-0812">Transmembrane</keyword>
<dbReference type="Proteomes" id="UP000275941">
    <property type="component" value="Unassembled WGS sequence"/>
</dbReference>
<reference evidence="25 33" key="7">
    <citation type="submission" date="2023-02" db="EMBL/GenBank/DDBJ databases">
        <title>Results of the 2020 Genomic Proficiency Test for the network of European Union Reference Laboratory for Antimicrobial Resistance assessing whole genome sequencing capacities.</title>
        <authorList>
            <person name="Hoffmann M."/>
            <person name="Luo Y."/>
            <person name="Sorensen L.H."/>
            <person name="Pedersen S.K."/>
            <person name="Hendriksen R.S."/>
        </authorList>
    </citation>
    <scope>NUCLEOTIDE SEQUENCE [LARGE SCALE GENOMIC DNA]</scope>
    <source>
        <strain evidence="25 33">GENOMIC22-006</strain>
    </source>
</reference>
<dbReference type="GO" id="GO:0009252">
    <property type="term" value="P:peptidoglycan biosynthetic process"/>
    <property type="evidence" value="ECO:0007669"/>
    <property type="project" value="UniProtKB-KW"/>
</dbReference>
<dbReference type="Proteomes" id="UP000281488">
    <property type="component" value="Unassembled WGS sequence"/>
</dbReference>
<keyword evidence="7 17" id="KW-1133">Transmembrane helix</keyword>
<protein>
    <recommendedName>
        <fullName evidence="12">Probable peptidoglycan glycosyltransferase FtsW</fullName>
        <ecNumber evidence="14">2.4.99.28</ecNumber>
    </recommendedName>
    <alternativeName>
        <fullName evidence="13">Cell division protein FtsW</fullName>
    </alternativeName>
    <alternativeName>
        <fullName evidence="10">Cell wall polymerase</fullName>
    </alternativeName>
    <alternativeName>
        <fullName evidence="9">Peptidoglycan polymerase</fullName>
    </alternativeName>
</protein>
<keyword evidence="6" id="KW-0573">Peptidoglycan synthesis</keyword>
<dbReference type="RefSeq" id="WP_002356686.1">
    <property type="nucleotide sequence ID" value="NZ_AP017623.1"/>
</dbReference>
<dbReference type="Proteomes" id="UP000429730">
    <property type="component" value="Unassembled WGS sequence"/>
</dbReference>
<evidence type="ECO:0000256" key="10">
    <source>
        <dbReference type="ARBA" id="ARBA00033270"/>
    </source>
</evidence>
<dbReference type="GO" id="GO:0015648">
    <property type="term" value="F:lipid-linked peptidoglycan transporter activity"/>
    <property type="evidence" value="ECO:0007669"/>
    <property type="project" value="TreeGrafter"/>
</dbReference>
<dbReference type="GO" id="GO:0005886">
    <property type="term" value="C:plasma membrane"/>
    <property type="evidence" value="ECO:0007669"/>
    <property type="project" value="TreeGrafter"/>
</dbReference>
<evidence type="ECO:0000256" key="1">
    <source>
        <dbReference type="ARBA" id="ARBA00004141"/>
    </source>
</evidence>
<reference evidence="29 30" key="3">
    <citation type="submission" date="2018-10" db="EMBL/GenBank/DDBJ databases">
        <title>Genotypes and phenotypes of Enterococci isolated from broiler chickens.</title>
        <authorList>
            <person name="Muhammad A.R."/>
            <person name="Diarra M.S."/>
        </authorList>
    </citation>
    <scope>NUCLEOTIDE SEQUENCE [LARGE SCALE GENOMIC DNA]</scope>
    <source>
        <strain evidence="21 30">LIT2 A36'</strain>
        <strain evidence="22 29">P7 C A21</strain>
    </source>
</reference>
<evidence type="ECO:0000256" key="13">
    <source>
        <dbReference type="ARBA" id="ARBA00041418"/>
    </source>
</evidence>
<evidence type="ECO:0000256" key="9">
    <source>
        <dbReference type="ARBA" id="ARBA00032370"/>
    </source>
</evidence>
<evidence type="ECO:0000256" key="15">
    <source>
        <dbReference type="ARBA" id="ARBA00049902"/>
    </source>
</evidence>
<evidence type="ECO:0000313" key="32">
    <source>
        <dbReference type="Proteomes" id="UP000429730"/>
    </source>
</evidence>
<dbReference type="GO" id="GO:0032153">
    <property type="term" value="C:cell division site"/>
    <property type="evidence" value="ECO:0007669"/>
    <property type="project" value="TreeGrafter"/>
</dbReference>
<dbReference type="Proteomes" id="UP000244140">
    <property type="component" value="Unassembled WGS sequence"/>
</dbReference>
<organism evidence="22 29">
    <name type="scientific">Enterococcus faecalis</name>
    <name type="common">Streptococcus faecalis</name>
    <dbReference type="NCBI Taxonomy" id="1351"/>
    <lineage>
        <taxon>Bacteria</taxon>
        <taxon>Bacillati</taxon>
        <taxon>Bacillota</taxon>
        <taxon>Bacilli</taxon>
        <taxon>Lactobacillales</taxon>
        <taxon>Enterococcaceae</taxon>
        <taxon>Enterococcus</taxon>
    </lineage>
</organism>
<keyword evidence="3" id="KW-0808">Transferase</keyword>
<evidence type="ECO:0000313" key="28">
    <source>
        <dbReference type="Proteomes" id="UP000254396"/>
    </source>
</evidence>
<evidence type="ECO:0000313" key="34">
    <source>
        <dbReference type="Proteomes" id="UP001222182"/>
    </source>
</evidence>
<reference evidence="19 32" key="5">
    <citation type="submission" date="2019-04" db="EMBL/GenBank/DDBJ databases">
        <title>Step-wise assembly of the neonatal virome modulated by breast feeding.</title>
        <authorList>
            <person name="Liang G."/>
            <person name="Bushman F."/>
        </authorList>
    </citation>
    <scope>NUCLEOTIDE SEQUENCE [LARGE SCALE GENOMIC DNA]</scope>
    <source>
        <strain evidence="19 32">E3754</strain>
    </source>
</reference>
<keyword evidence="2" id="KW-0328">Glycosyltransferase</keyword>
<evidence type="ECO:0000313" key="24">
    <source>
        <dbReference type="EMBL" id="STP64990.1"/>
    </source>
</evidence>
<evidence type="ECO:0000313" key="30">
    <source>
        <dbReference type="Proteomes" id="UP000281488"/>
    </source>
</evidence>
<dbReference type="EMBL" id="CP119528">
    <property type="protein sequence ID" value="WER41934.1"/>
    <property type="molecule type" value="Genomic_DNA"/>
</dbReference>
<dbReference type="OrthoDB" id="9812661at2"/>
<feature type="transmembrane region" description="Helical" evidence="17">
    <location>
        <begin position="119"/>
        <end position="136"/>
    </location>
</feature>
<dbReference type="Proteomes" id="UP001222182">
    <property type="component" value="Chromosome"/>
</dbReference>
<reference evidence="24 28" key="2">
    <citation type="submission" date="2018-06" db="EMBL/GenBank/DDBJ databases">
        <authorList>
            <consortium name="Pathogen Informatics"/>
            <person name="Doyle S."/>
        </authorList>
    </citation>
    <scope>NUCLEOTIDE SEQUENCE [LARGE SCALE GENOMIC DNA]</scope>
    <source>
        <strain evidence="24 28">NCTC13379</strain>
    </source>
</reference>
<dbReference type="EMBL" id="RKOR01000011">
    <property type="protein sequence ID" value="ROY51237.1"/>
    <property type="molecule type" value="Genomic_DNA"/>
</dbReference>
<evidence type="ECO:0000313" key="18">
    <source>
        <dbReference type="EMBL" id="MDN3192871.1"/>
    </source>
</evidence>
<dbReference type="InterPro" id="IPR001182">
    <property type="entry name" value="FtsW/RodA"/>
</dbReference>
<dbReference type="eggNOG" id="COG0772">
    <property type="taxonomic scope" value="Bacteria"/>
</dbReference>
<comment type="subcellular location">
    <subcellularLocation>
        <location evidence="1">Membrane</location>
        <topology evidence="1">Multi-pass membrane protein</topology>
    </subcellularLocation>
</comment>
<evidence type="ECO:0000313" key="33">
    <source>
        <dbReference type="Proteomes" id="UP001221642"/>
    </source>
</evidence>
<dbReference type="EMBL" id="WVTJ01000007">
    <property type="protein sequence ID" value="MXS52250.1"/>
    <property type="molecule type" value="Genomic_DNA"/>
</dbReference>
<evidence type="ECO:0000313" key="21">
    <source>
        <dbReference type="EMBL" id="ROX34163.1"/>
    </source>
</evidence>
<dbReference type="InterPro" id="IPR018365">
    <property type="entry name" value="Cell_cycle_FtsW-rel_CS"/>
</dbReference>
<comment type="catalytic activity">
    <reaction evidence="15">
        <text>[GlcNAc-(1-&gt;4)-Mur2Ac(oyl-L-Ala-gamma-D-Glu-L-Lys-D-Ala-D-Ala)](n)-di-trans,octa-cis-undecaprenyl diphosphate + beta-D-GlcNAc-(1-&gt;4)-Mur2Ac(oyl-L-Ala-gamma-D-Glu-L-Lys-D-Ala-D-Ala)-di-trans,octa-cis-undecaprenyl diphosphate = [GlcNAc-(1-&gt;4)-Mur2Ac(oyl-L-Ala-gamma-D-Glu-L-Lys-D-Ala-D-Ala)](n+1)-di-trans,octa-cis-undecaprenyl diphosphate + di-trans,octa-cis-undecaprenyl diphosphate + H(+)</text>
        <dbReference type="Rhea" id="RHEA:23708"/>
        <dbReference type="Rhea" id="RHEA-COMP:9602"/>
        <dbReference type="Rhea" id="RHEA-COMP:9603"/>
        <dbReference type="ChEBI" id="CHEBI:15378"/>
        <dbReference type="ChEBI" id="CHEBI:58405"/>
        <dbReference type="ChEBI" id="CHEBI:60033"/>
        <dbReference type="ChEBI" id="CHEBI:78435"/>
        <dbReference type="EC" id="2.4.99.28"/>
    </reaction>
</comment>
<evidence type="ECO:0000256" key="8">
    <source>
        <dbReference type="ARBA" id="ARBA00023136"/>
    </source>
</evidence>
<proteinExistence type="inferred from homology"/>
<dbReference type="OMA" id="MEPDFGA"/>
<feature type="transmembrane region" description="Helical" evidence="17">
    <location>
        <begin position="365"/>
        <end position="383"/>
    </location>
</feature>
<reference evidence="18" key="6">
    <citation type="journal article" date="2023" name="Pathogens">
        <title>Prevalence of Enterococcus spp. and the Whole-Genome Characteristics of Enterococcus faecium and Enterococcus faecalis Strains Isolated from Free-Living Birds in Poland.</title>
        <authorList>
            <person name="Kwit R."/>
            <person name="Zajac M."/>
            <person name="Smialowska-Weglinska A."/>
            <person name="Skarzynska M."/>
            <person name="Bomba A."/>
            <person name="Lalak A."/>
            <person name="Skrzypiec E."/>
            <person name="Wojdat D."/>
            <person name="Koza W."/>
            <person name="Mikos-Wojewoda E."/>
            <person name="Pasim P."/>
            <person name="Skora M."/>
            <person name="Polak M."/>
            <person name="Wiacek J."/>
            <person name="Wasyl D."/>
        </authorList>
    </citation>
    <scope>NUCLEOTIDE SEQUENCE</scope>
    <source>
        <strain evidence="18">691B_2</strain>
    </source>
</reference>
<evidence type="ECO:0000256" key="17">
    <source>
        <dbReference type="SAM" id="Phobius"/>
    </source>
</evidence>
<evidence type="ECO:0000313" key="25">
    <source>
        <dbReference type="EMBL" id="WEH23550.1"/>
    </source>
</evidence>
<evidence type="ECO:0000256" key="3">
    <source>
        <dbReference type="ARBA" id="ARBA00022679"/>
    </source>
</evidence>
<dbReference type="Proteomes" id="UP000254396">
    <property type="component" value="Unassembled WGS sequence"/>
</dbReference>
<gene>
    <name evidence="24" type="primary">ftsW_1</name>
    <name evidence="20" type="ORF">DAI13_12070</name>
    <name evidence="21" type="ORF">EGW16_05810</name>
    <name evidence="22" type="ORF">EGW70_05530</name>
    <name evidence="23" type="ORF">EU507_04905</name>
    <name evidence="19" type="ORF">GTI81_05820</name>
    <name evidence="24" type="ORF">NCTC13379_01410</name>
    <name evidence="26" type="ORF">P0083_11425</name>
    <name evidence="25" type="ORF">P0D81_05865</name>
    <name evidence="18" type="ORF">P0E79_10295</name>
</gene>
<evidence type="ECO:0000313" key="27">
    <source>
        <dbReference type="Proteomes" id="UP000244140"/>
    </source>
</evidence>
<evidence type="ECO:0000313" key="20">
    <source>
        <dbReference type="EMBL" id="PTN78455.1"/>
    </source>
</evidence>
<reference evidence="20 27" key="1">
    <citation type="submission" date="2018-04" db="EMBL/GenBank/DDBJ databases">
        <authorList>
            <person name="Van Tyne D."/>
        </authorList>
    </citation>
    <scope>NUCLEOTIDE SEQUENCE [LARGE SCALE GENOMIC DNA]</scope>
    <source>
        <strain evidence="20 27">B2535</strain>
    </source>
</reference>
<evidence type="ECO:0000256" key="4">
    <source>
        <dbReference type="ARBA" id="ARBA00022692"/>
    </source>
</evidence>
<dbReference type="EMBL" id="RKMZ01000002">
    <property type="protein sequence ID" value="ROX34163.1"/>
    <property type="molecule type" value="Genomic_DNA"/>
</dbReference>
<dbReference type="EC" id="2.4.99.28" evidence="14"/>
<dbReference type="AlphaFoldDB" id="A0A1B4XQI0"/>
<evidence type="ECO:0000256" key="16">
    <source>
        <dbReference type="ARBA" id="ARBA00049966"/>
    </source>
</evidence>
<dbReference type="Proteomes" id="UP001173174">
    <property type="component" value="Unassembled WGS sequence"/>
</dbReference>
<evidence type="ECO:0000313" key="29">
    <source>
        <dbReference type="Proteomes" id="UP000275941"/>
    </source>
</evidence>
<feature type="transmembrane region" description="Helical" evidence="17">
    <location>
        <begin position="195"/>
        <end position="216"/>
    </location>
</feature>
<comment type="similarity">
    <text evidence="11">Belongs to the SEDS family. FtsW subfamily.</text>
</comment>
<dbReference type="EMBL" id="CP119159">
    <property type="protein sequence ID" value="WEH23550.1"/>
    <property type="molecule type" value="Genomic_DNA"/>
</dbReference>
<evidence type="ECO:0000256" key="6">
    <source>
        <dbReference type="ARBA" id="ARBA00022984"/>
    </source>
</evidence>
<comment type="function">
    <text evidence="16">Peptidoglycan polymerase that is essential for cell division.</text>
</comment>
<feature type="transmembrane region" description="Helical" evidence="17">
    <location>
        <begin position="330"/>
        <end position="353"/>
    </location>
</feature>
<dbReference type="GeneID" id="60894504"/>
<dbReference type="PANTHER" id="PTHR30474:SF2">
    <property type="entry name" value="PEPTIDOGLYCAN GLYCOSYLTRANSFERASE FTSW-RELATED"/>
    <property type="match status" value="1"/>
</dbReference>
<evidence type="ECO:0000313" key="31">
    <source>
        <dbReference type="Proteomes" id="UP000292223"/>
    </source>
</evidence>
<keyword evidence="5" id="KW-0133">Cell shape</keyword>
<evidence type="ECO:0000256" key="5">
    <source>
        <dbReference type="ARBA" id="ARBA00022960"/>
    </source>
</evidence>
<evidence type="ECO:0000256" key="7">
    <source>
        <dbReference type="ARBA" id="ARBA00022989"/>
    </source>
</evidence>
<keyword evidence="8 17" id="KW-0472">Membrane</keyword>